<dbReference type="RefSeq" id="WP_005404451.1">
    <property type="nucleotide sequence ID" value="NZ_ACVR01000007.1"/>
</dbReference>
<keyword evidence="4" id="KW-1185">Reference proteome</keyword>
<keyword evidence="2" id="KW-0812">Transmembrane</keyword>
<protein>
    <submittedName>
        <fullName evidence="3">Uncharacterized protein</fullName>
    </submittedName>
</protein>
<evidence type="ECO:0000256" key="2">
    <source>
        <dbReference type="SAM" id="Phobius"/>
    </source>
</evidence>
<gene>
    <name evidence="3" type="ORF">ACIRA0001_0766</name>
</gene>
<feature type="transmembrane region" description="Helical" evidence="2">
    <location>
        <begin position="238"/>
        <end position="262"/>
    </location>
</feature>
<comment type="caution">
    <text evidence="3">The sequence shown here is derived from an EMBL/GenBank/DDBJ whole genome shotgun (WGS) entry which is preliminary data.</text>
</comment>
<evidence type="ECO:0000313" key="3">
    <source>
        <dbReference type="EMBL" id="EET83918.1"/>
    </source>
</evidence>
<evidence type="ECO:0000256" key="1">
    <source>
        <dbReference type="SAM" id="Coils"/>
    </source>
</evidence>
<evidence type="ECO:0000313" key="4">
    <source>
        <dbReference type="Proteomes" id="UP000018419"/>
    </source>
</evidence>
<name>A0ABM9YS18_ACIRA</name>
<reference evidence="3 4" key="1">
    <citation type="submission" date="2009-07" db="EMBL/GenBank/DDBJ databases">
        <authorList>
            <person name="Madupu R."/>
            <person name="Durkin A.S."/>
            <person name="Torralba M."/>
            <person name="Methe B."/>
            <person name="Sutton G.G."/>
            <person name="Strausberg R.L."/>
            <person name="Nelson K.E."/>
        </authorList>
    </citation>
    <scope>NUCLEOTIDE SEQUENCE [LARGE SCALE GENOMIC DNA]</scope>
    <source>
        <strain evidence="3 4">SK82</strain>
    </source>
</reference>
<sequence length="372" mass="43603">MAFKFESQEFKLKFDQVESLARSIIEDDTYAESIKNLANHFLTATRVFNTNLDLSDYDQYIEYSRKQPVSDFVKVVDQALKKYKNSNSESDLIYLFDISLNLINIYFSELTFILGGLSNSISLEVGSVIDFVSTKYSNDPNFRRYVRFAERDLPFQIFKELFHSNEIKNVVELNNKLNEANNAINTWNSTFETKRDEVENLENKLEKYKIKYDFVLLNKGFKQLYEQKKEELKSRRDGYSAFGAMLFFTPLCSIALFIFLYFSLGEQGLKFIIYLSLPVTTFMIIVFYFVRVGLQHVRSVQSQMMQLELRMALCQFIYNYAEDSEKLHKKNSSGFEKFENIIFSPLVSSDDKIPTTFDGMEQLTKLIGEFRK</sequence>
<feature type="coiled-coil region" evidence="1">
    <location>
        <begin position="163"/>
        <end position="218"/>
    </location>
</feature>
<organism evidence="3 4">
    <name type="scientific">Acinetobacter radioresistens SK82</name>
    <dbReference type="NCBI Taxonomy" id="596318"/>
    <lineage>
        <taxon>Bacteria</taxon>
        <taxon>Pseudomonadati</taxon>
        <taxon>Pseudomonadota</taxon>
        <taxon>Gammaproteobacteria</taxon>
        <taxon>Moraxellales</taxon>
        <taxon>Moraxellaceae</taxon>
        <taxon>Acinetobacter</taxon>
    </lineage>
</organism>
<dbReference type="Proteomes" id="UP000018419">
    <property type="component" value="Unassembled WGS sequence"/>
</dbReference>
<keyword evidence="2" id="KW-0472">Membrane</keyword>
<dbReference type="EMBL" id="ACVR01000007">
    <property type="protein sequence ID" value="EET83918.1"/>
    <property type="molecule type" value="Genomic_DNA"/>
</dbReference>
<keyword evidence="2" id="KW-1133">Transmembrane helix</keyword>
<accession>A0ABM9YS18</accession>
<proteinExistence type="predicted"/>
<keyword evidence="1" id="KW-0175">Coiled coil</keyword>
<feature type="transmembrane region" description="Helical" evidence="2">
    <location>
        <begin position="268"/>
        <end position="290"/>
    </location>
</feature>